<dbReference type="Proteomes" id="UP000050430">
    <property type="component" value="Unassembled WGS sequence"/>
</dbReference>
<dbReference type="PANTHER" id="PTHR42716">
    <property type="entry name" value="L-ASPARTATE OXIDASE"/>
    <property type="match status" value="1"/>
</dbReference>
<comment type="subcellular location">
    <subcellularLocation>
        <location evidence="12">Cytoplasm</location>
    </subcellularLocation>
</comment>
<comment type="similarity">
    <text evidence="3 12">Belongs to the FAD-dependent oxidoreductase 2 family. NadB subfamily.</text>
</comment>
<accession>A0A0P6XU38</accession>
<keyword evidence="8 12" id="KW-0274">FAD</keyword>
<dbReference type="InterPro" id="IPR037099">
    <property type="entry name" value="Fum_R/Succ_DH_flav-like_C_sf"/>
</dbReference>
<comment type="catalytic activity">
    <reaction evidence="10">
        <text>L-aspartate + O2 = iminosuccinate + H2O2</text>
        <dbReference type="Rhea" id="RHEA:25876"/>
        <dbReference type="ChEBI" id="CHEBI:15379"/>
        <dbReference type="ChEBI" id="CHEBI:16240"/>
        <dbReference type="ChEBI" id="CHEBI:29991"/>
        <dbReference type="ChEBI" id="CHEBI:77875"/>
        <dbReference type="EC" id="1.4.3.16"/>
    </reaction>
    <physiologicalReaction direction="left-to-right" evidence="10">
        <dbReference type="Rhea" id="RHEA:25877"/>
    </physiologicalReaction>
</comment>
<dbReference type="EC" id="1.4.3.16" evidence="4 11"/>
<dbReference type="Pfam" id="PF00890">
    <property type="entry name" value="FAD_binding_2"/>
    <property type="match status" value="1"/>
</dbReference>
<dbReference type="Gene3D" id="3.90.700.10">
    <property type="entry name" value="Succinate dehydrogenase/fumarate reductase flavoprotein, catalytic domain"/>
    <property type="match status" value="1"/>
</dbReference>
<evidence type="ECO:0000256" key="10">
    <source>
        <dbReference type="ARBA" id="ARBA00048305"/>
    </source>
</evidence>
<comment type="pathway">
    <text evidence="2 12">Cofactor biosynthesis; NAD(+) biosynthesis; iminoaspartate from L-aspartate (oxidase route): step 1/1.</text>
</comment>
<feature type="domain" description="FAD-dependent oxidoreductase 2 FAD-binding" evidence="13">
    <location>
        <begin position="13"/>
        <end position="401"/>
    </location>
</feature>
<dbReference type="InterPro" id="IPR015939">
    <property type="entry name" value="Fum_Rdtase/Succ_DH_flav-like_C"/>
</dbReference>
<comment type="caution">
    <text evidence="15">The sequence shown here is derived from an EMBL/GenBank/DDBJ whole genome shotgun (WGS) entry which is preliminary data.</text>
</comment>
<evidence type="ECO:0000313" key="15">
    <source>
        <dbReference type="EMBL" id="KPL72944.1"/>
    </source>
</evidence>
<dbReference type="Pfam" id="PF02910">
    <property type="entry name" value="Succ_DH_flav_C"/>
    <property type="match status" value="1"/>
</dbReference>
<dbReference type="InterPro" id="IPR027477">
    <property type="entry name" value="Succ_DH/fumarate_Rdtase_cat_sf"/>
</dbReference>
<dbReference type="STRING" id="229920.ADM99_07875"/>
<gene>
    <name evidence="15" type="ORF">ADM99_07875</name>
</gene>
<dbReference type="InterPro" id="IPR003953">
    <property type="entry name" value="FAD-dep_OxRdtase_2_FAD-bd"/>
</dbReference>
<dbReference type="FunFam" id="3.90.700.10:FF:000002">
    <property type="entry name" value="L-aspartate oxidase"/>
    <property type="match status" value="1"/>
</dbReference>
<keyword evidence="7 12" id="KW-0662">Pyridine nucleotide biosynthesis</keyword>
<dbReference type="OrthoDB" id="9806724at2"/>
<dbReference type="SUPFAM" id="SSF51905">
    <property type="entry name" value="FAD/NAD(P)-binding domain"/>
    <property type="match status" value="1"/>
</dbReference>
<keyword evidence="9 12" id="KW-0560">Oxidoreductase</keyword>
<protein>
    <recommendedName>
        <fullName evidence="5 11">L-aspartate oxidase</fullName>
        <ecNumber evidence="4 11">1.4.3.16</ecNumber>
    </recommendedName>
</protein>
<dbReference type="UniPathway" id="UPA00253">
    <property type="reaction ID" value="UER00326"/>
</dbReference>
<dbReference type="GO" id="GO:0005737">
    <property type="term" value="C:cytoplasm"/>
    <property type="evidence" value="ECO:0007669"/>
    <property type="project" value="UniProtKB-SubCell"/>
</dbReference>
<dbReference type="GO" id="GO:0008734">
    <property type="term" value="F:L-aspartate oxidase activity"/>
    <property type="evidence" value="ECO:0007669"/>
    <property type="project" value="UniProtKB-UniRule"/>
</dbReference>
<name>A0A0P6XU38_9CHLR</name>
<dbReference type="PANTHER" id="PTHR42716:SF2">
    <property type="entry name" value="L-ASPARTATE OXIDASE, CHLOROPLASTIC"/>
    <property type="match status" value="1"/>
</dbReference>
<dbReference type="RefSeq" id="WP_062420923.1">
    <property type="nucleotide sequence ID" value="NZ_BBYA01000008.1"/>
</dbReference>
<comment type="cofactor">
    <cofactor evidence="1 12">
        <name>FAD</name>
        <dbReference type="ChEBI" id="CHEBI:57692"/>
    </cofactor>
</comment>
<evidence type="ECO:0000256" key="3">
    <source>
        <dbReference type="ARBA" id="ARBA00008562"/>
    </source>
</evidence>
<evidence type="ECO:0000313" key="16">
    <source>
        <dbReference type="Proteomes" id="UP000050430"/>
    </source>
</evidence>
<evidence type="ECO:0000256" key="2">
    <source>
        <dbReference type="ARBA" id="ARBA00004950"/>
    </source>
</evidence>
<dbReference type="Gene3D" id="3.50.50.60">
    <property type="entry name" value="FAD/NAD(P)-binding domain"/>
    <property type="match status" value="1"/>
</dbReference>
<evidence type="ECO:0000256" key="6">
    <source>
        <dbReference type="ARBA" id="ARBA00022630"/>
    </source>
</evidence>
<reference evidence="15 16" key="1">
    <citation type="submission" date="2015-07" db="EMBL/GenBank/DDBJ databases">
        <title>Genome sequence of Leptolinea tardivitalis DSM 16556.</title>
        <authorList>
            <person name="Hemp J."/>
            <person name="Ward L.M."/>
            <person name="Pace L.A."/>
            <person name="Fischer W.W."/>
        </authorList>
    </citation>
    <scope>NUCLEOTIDE SEQUENCE [LARGE SCALE GENOMIC DNA]</scope>
    <source>
        <strain evidence="15 16">YMTK-2</strain>
    </source>
</reference>
<evidence type="ECO:0000256" key="1">
    <source>
        <dbReference type="ARBA" id="ARBA00001974"/>
    </source>
</evidence>
<dbReference type="SUPFAM" id="SSF56425">
    <property type="entry name" value="Succinate dehydrogenase/fumarate reductase flavoprotein, catalytic domain"/>
    <property type="match status" value="1"/>
</dbReference>
<dbReference type="AlphaFoldDB" id="A0A0P6XU38"/>
<feature type="domain" description="Fumarate reductase/succinate dehydrogenase flavoprotein-like C-terminal" evidence="14">
    <location>
        <begin position="455"/>
        <end position="535"/>
    </location>
</feature>
<evidence type="ECO:0000256" key="9">
    <source>
        <dbReference type="ARBA" id="ARBA00023002"/>
    </source>
</evidence>
<evidence type="ECO:0000259" key="14">
    <source>
        <dbReference type="Pfam" id="PF02910"/>
    </source>
</evidence>
<dbReference type="Gene3D" id="1.20.58.100">
    <property type="entry name" value="Fumarate reductase/succinate dehydrogenase flavoprotein-like, C-terminal domain"/>
    <property type="match status" value="1"/>
</dbReference>
<evidence type="ECO:0000256" key="8">
    <source>
        <dbReference type="ARBA" id="ARBA00022827"/>
    </source>
</evidence>
<comment type="function">
    <text evidence="12">Catalyzes the oxidation of L-aspartate to iminoaspartate.</text>
</comment>
<dbReference type="SUPFAM" id="SSF46977">
    <property type="entry name" value="Succinate dehydrogenase/fumarate reductase flavoprotein C-terminal domain"/>
    <property type="match status" value="1"/>
</dbReference>
<dbReference type="InterPro" id="IPR005288">
    <property type="entry name" value="NadB"/>
</dbReference>
<evidence type="ECO:0000256" key="12">
    <source>
        <dbReference type="RuleBase" id="RU362049"/>
    </source>
</evidence>
<evidence type="ECO:0000256" key="4">
    <source>
        <dbReference type="ARBA" id="ARBA00012173"/>
    </source>
</evidence>
<dbReference type="InterPro" id="IPR036188">
    <property type="entry name" value="FAD/NAD-bd_sf"/>
</dbReference>
<dbReference type="GO" id="GO:0033765">
    <property type="term" value="F:steroid dehydrogenase activity, acting on the CH-CH group of donors"/>
    <property type="evidence" value="ECO:0007669"/>
    <property type="project" value="UniProtKB-ARBA"/>
</dbReference>
<dbReference type="PRINTS" id="PR00368">
    <property type="entry name" value="FADPNR"/>
</dbReference>
<dbReference type="EMBL" id="LGCK01000007">
    <property type="protein sequence ID" value="KPL72944.1"/>
    <property type="molecule type" value="Genomic_DNA"/>
</dbReference>
<dbReference type="NCBIfam" id="TIGR00551">
    <property type="entry name" value="nadB"/>
    <property type="match status" value="1"/>
</dbReference>
<organism evidence="15 16">
    <name type="scientific">Leptolinea tardivitalis</name>
    <dbReference type="NCBI Taxonomy" id="229920"/>
    <lineage>
        <taxon>Bacteria</taxon>
        <taxon>Bacillati</taxon>
        <taxon>Chloroflexota</taxon>
        <taxon>Anaerolineae</taxon>
        <taxon>Anaerolineales</taxon>
        <taxon>Anaerolineaceae</taxon>
        <taxon>Leptolinea</taxon>
    </lineage>
</organism>
<evidence type="ECO:0000256" key="5">
    <source>
        <dbReference type="ARBA" id="ARBA00021901"/>
    </source>
</evidence>
<evidence type="ECO:0000256" key="7">
    <source>
        <dbReference type="ARBA" id="ARBA00022642"/>
    </source>
</evidence>
<evidence type="ECO:0000259" key="13">
    <source>
        <dbReference type="Pfam" id="PF00890"/>
    </source>
</evidence>
<sequence>MDKTKAHLDTTNVLIIGCGIAGATAALRLAENPDCKILVITRDPDPHESNSQYAQGGIIGRGHDDNADLLVNDILAAGAGASSPKAARILAEEGPALLQEILVNKAGVKFDSEPDGEPEYGREAAHSRRRVLHVGDGTGRAIVEGLIATMKRCPNITILPNMTAVDLITFPHHSRDPLLTYGPLVCHGAFAFDRKARTVHRYLADMTILATGGIGRIYRNTSNPFGARGDGLAMAHRAGARIVNAEYVQFHPTTLVAPGADGFLISEAVRGEGGILLTPDGRAFMADYSPQWKDLAPRDVVARAIHHQMETHGYSYVLLDIATHMEADAIRERFPNIYATCLKAGIDITREPIPVVPAAHYFCGGVLVDEWGRTNIENLYAVGEISCTGLHGANRLASTSLLEGLVWGDRSARDITRKLKECSEDLHTAREEVPQWDESGLFEDADSALIQGDMQTIQNIMWHYVGLARNEERLSRAIRELRHLWNEIETFYRTTKLSDGLIGLRNAVEVALIIAQAALHNRHSRGCHYREDSAEAEGERLI</sequence>
<dbReference type="GO" id="GO:0009435">
    <property type="term" value="P:NAD+ biosynthetic process"/>
    <property type="evidence" value="ECO:0007669"/>
    <property type="project" value="UniProtKB-UniPathway"/>
</dbReference>
<dbReference type="PATRIC" id="fig|229920.5.peg.1545"/>
<proteinExistence type="inferred from homology"/>
<keyword evidence="6 12" id="KW-0285">Flavoprotein</keyword>
<evidence type="ECO:0000256" key="11">
    <source>
        <dbReference type="NCBIfam" id="TIGR00551"/>
    </source>
</evidence>
<keyword evidence="16" id="KW-1185">Reference proteome</keyword>